<reference evidence="1 2" key="1">
    <citation type="submission" date="2022-10" db="EMBL/GenBank/DDBJ databases">
        <authorList>
            <person name="Xie J."/>
            <person name="Shen N."/>
        </authorList>
    </citation>
    <scope>NUCLEOTIDE SEQUENCE [LARGE SCALE GENOMIC DNA]</scope>
    <source>
        <strain evidence="1 2">YIM65594</strain>
    </source>
</reference>
<proteinExistence type="predicted"/>
<evidence type="ECO:0000313" key="1">
    <source>
        <dbReference type="EMBL" id="MEB8339428.1"/>
    </source>
</evidence>
<protein>
    <submittedName>
        <fullName evidence="1">Uncharacterized protein</fullName>
    </submittedName>
</protein>
<accession>A0ABU6F5X8</accession>
<organism evidence="1 2">
    <name type="scientific">Streptomyces endophyticus</name>
    <dbReference type="NCBI Taxonomy" id="714166"/>
    <lineage>
        <taxon>Bacteria</taxon>
        <taxon>Bacillati</taxon>
        <taxon>Actinomycetota</taxon>
        <taxon>Actinomycetes</taxon>
        <taxon>Kitasatosporales</taxon>
        <taxon>Streptomycetaceae</taxon>
        <taxon>Streptomyces</taxon>
    </lineage>
</organism>
<dbReference type="EMBL" id="JAOZYC010000119">
    <property type="protein sequence ID" value="MEB8339428.1"/>
    <property type="molecule type" value="Genomic_DNA"/>
</dbReference>
<sequence length="109" mass="12257">MATAEQVQEQLIQRISGVQRQGPGVPIEVLALRVPSVHPTLHVQVEVKVSEERWRVSLAYDGPDASLVSGDLTEGSMHTLELLVLTNLFDWWHTKDTERASTRMGRRLT</sequence>
<keyword evidence="2" id="KW-1185">Reference proteome</keyword>
<gene>
    <name evidence="1" type="ORF">OKJ99_18200</name>
</gene>
<dbReference type="Proteomes" id="UP001354931">
    <property type="component" value="Unassembled WGS sequence"/>
</dbReference>
<name>A0ABU6F5X8_9ACTN</name>
<evidence type="ECO:0000313" key="2">
    <source>
        <dbReference type="Proteomes" id="UP001354931"/>
    </source>
</evidence>
<dbReference type="RefSeq" id="WP_326017554.1">
    <property type="nucleotide sequence ID" value="NZ_JAOZYC010000119.1"/>
</dbReference>
<comment type="caution">
    <text evidence="1">The sequence shown here is derived from an EMBL/GenBank/DDBJ whole genome shotgun (WGS) entry which is preliminary data.</text>
</comment>